<organism evidence="4 5">
    <name type="scientific">Jaapia argillacea MUCL 33604</name>
    <dbReference type="NCBI Taxonomy" id="933084"/>
    <lineage>
        <taxon>Eukaryota</taxon>
        <taxon>Fungi</taxon>
        <taxon>Dikarya</taxon>
        <taxon>Basidiomycota</taxon>
        <taxon>Agaricomycotina</taxon>
        <taxon>Agaricomycetes</taxon>
        <taxon>Agaricomycetidae</taxon>
        <taxon>Jaapiales</taxon>
        <taxon>Jaapiaceae</taxon>
        <taxon>Jaapia</taxon>
    </lineage>
</organism>
<gene>
    <name evidence="4" type="ORF">JAAARDRAFT_64188</name>
</gene>
<reference evidence="5" key="1">
    <citation type="journal article" date="2014" name="Proc. Natl. Acad. Sci. U.S.A.">
        <title>Extensive sampling of basidiomycete genomes demonstrates inadequacy of the white-rot/brown-rot paradigm for wood decay fungi.</title>
        <authorList>
            <person name="Riley R."/>
            <person name="Salamov A.A."/>
            <person name="Brown D.W."/>
            <person name="Nagy L.G."/>
            <person name="Floudas D."/>
            <person name="Held B.W."/>
            <person name="Levasseur A."/>
            <person name="Lombard V."/>
            <person name="Morin E."/>
            <person name="Otillar R."/>
            <person name="Lindquist E.A."/>
            <person name="Sun H."/>
            <person name="LaButti K.M."/>
            <person name="Schmutz J."/>
            <person name="Jabbour D."/>
            <person name="Luo H."/>
            <person name="Baker S.E."/>
            <person name="Pisabarro A.G."/>
            <person name="Walton J.D."/>
            <person name="Blanchette R.A."/>
            <person name="Henrissat B."/>
            <person name="Martin F."/>
            <person name="Cullen D."/>
            <person name="Hibbett D.S."/>
            <person name="Grigoriev I.V."/>
        </authorList>
    </citation>
    <scope>NUCLEOTIDE SEQUENCE [LARGE SCALE GENOMIC DNA]</scope>
    <source>
        <strain evidence="5">MUCL 33604</strain>
    </source>
</reference>
<dbReference type="GO" id="GO:0016787">
    <property type="term" value="F:hydrolase activity"/>
    <property type="evidence" value="ECO:0007669"/>
    <property type="project" value="UniProtKB-KW"/>
</dbReference>
<dbReference type="InterPro" id="IPR052974">
    <property type="entry name" value="GH79_Enzymes"/>
</dbReference>
<dbReference type="Pfam" id="PF16862">
    <property type="entry name" value="Glyco_hydro_79C"/>
    <property type="match status" value="1"/>
</dbReference>
<evidence type="ECO:0000256" key="1">
    <source>
        <dbReference type="SAM" id="Phobius"/>
    </source>
</evidence>
<dbReference type="InParanoid" id="A0A067QBF4"/>
<dbReference type="SUPFAM" id="SSF51445">
    <property type="entry name" value="(Trans)glycosidases"/>
    <property type="match status" value="1"/>
</dbReference>
<feature type="chain" id="PRO_5001643895" evidence="2">
    <location>
        <begin position="24"/>
        <end position="579"/>
    </location>
</feature>
<feature type="transmembrane region" description="Helical" evidence="1">
    <location>
        <begin position="556"/>
        <end position="578"/>
    </location>
</feature>
<evidence type="ECO:0000313" key="5">
    <source>
        <dbReference type="Proteomes" id="UP000027265"/>
    </source>
</evidence>
<proteinExistence type="predicted"/>
<keyword evidence="1" id="KW-0812">Transmembrane</keyword>
<dbReference type="HOGENOM" id="CLU_023945_1_0_1"/>
<keyword evidence="1" id="KW-1133">Transmembrane helix</keyword>
<evidence type="ECO:0000256" key="2">
    <source>
        <dbReference type="SAM" id="SignalP"/>
    </source>
</evidence>
<dbReference type="Gene3D" id="3.20.20.80">
    <property type="entry name" value="Glycosidases"/>
    <property type="match status" value="1"/>
</dbReference>
<dbReference type="InterPro" id="IPR017853">
    <property type="entry name" value="GH"/>
</dbReference>
<evidence type="ECO:0000313" key="4">
    <source>
        <dbReference type="EMBL" id="KDQ64314.1"/>
    </source>
</evidence>
<keyword evidence="2" id="KW-0732">Signal</keyword>
<evidence type="ECO:0000259" key="3">
    <source>
        <dbReference type="Pfam" id="PF16862"/>
    </source>
</evidence>
<dbReference type="STRING" id="933084.A0A067QBF4"/>
<dbReference type="AlphaFoldDB" id="A0A067QBF4"/>
<feature type="signal peptide" evidence="2">
    <location>
        <begin position="1"/>
        <end position="23"/>
    </location>
</feature>
<protein>
    <submittedName>
        <fullName evidence="4">Glycoside hydrolase family 79 protein</fullName>
    </submittedName>
</protein>
<feature type="domain" description="Beta-glucuronidase C-terminal" evidence="3">
    <location>
        <begin position="415"/>
        <end position="525"/>
    </location>
</feature>
<dbReference type="EMBL" id="KL197709">
    <property type="protein sequence ID" value="KDQ64314.1"/>
    <property type="molecule type" value="Genomic_DNA"/>
</dbReference>
<name>A0A067QBF4_9AGAM</name>
<accession>A0A067QBF4</accession>
<dbReference type="InterPro" id="IPR031728">
    <property type="entry name" value="GlcAase_C"/>
</dbReference>
<dbReference type="PANTHER" id="PTHR36183:SF2">
    <property type="entry name" value="BETA-GLUCURONIDASE C-TERMINAL DOMAIN-CONTAINING PROTEIN"/>
    <property type="match status" value="1"/>
</dbReference>
<dbReference type="PANTHER" id="PTHR36183">
    <property type="entry name" value="BETA-GLUCURONIDASE"/>
    <property type="match status" value="1"/>
</dbReference>
<keyword evidence="4" id="KW-0378">Hydrolase</keyword>
<keyword evidence="5" id="KW-1185">Reference proteome</keyword>
<keyword evidence="1" id="KW-0472">Membrane</keyword>
<sequence length="579" mass="59466">MTFLSTLLLSSLLLGISHVGVRSDPIALTIPSTPTNTHVVSPNFFGISFELSYIDVYFGNSTSTIPPALLSYLSLLRARTPSSLPLRLRLGGNSMDNSTYVPSQTTPMINLTDPTANVNNQPVDFGPGLWDVMKGVAQGLGAGGAGYLVGLDLQNVNSTDMPLMAGSAEQALGNYLDAFLLGNEPDLYASHGDRPGLANYTVQNYISDFQTASSHLQNTSAGNILSLSNIAGPTICCNWDLATLIQQGWLDAFHNELKYVTLQHYPQNNCFGGYQFGMDVYLQHSSTVALASWQLPGLALSSKPILMSEFNTASCGGVPGISDTFGAGTLWIIDYALQLASVGYSGAYVHTREPNISYNIFNPGPKEWTTGPPFYALMVVAEALNGGSGNGSGGVVVEDLDVGGGSGDKGVSVAGYAVYDAGEGGSLNRLVLVNFANTSSTPATFALPASIFNSSSSASKNVTFKFLVAPSNLEKTNISYGGQTFAGVGDGKPVASGGGEAQAGVEQTSCEEGCSVSVPSPGLVVVFVGGGNGTGISGEPASQGGTPSSGKNGGGGGVRVGGLGVVGAVVGALVLGMLV</sequence>
<dbReference type="OrthoDB" id="2796951at2759"/>
<dbReference type="Proteomes" id="UP000027265">
    <property type="component" value="Unassembled WGS sequence"/>
</dbReference>